<evidence type="ECO:0000313" key="3">
    <source>
        <dbReference type="EMBL" id="PZF78324.1"/>
    </source>
</evidence>
<gene>
    <name evidence="3" type="ORF">DK847_00410</name>
</gene>
<keyword evidence="1 2" id="KW-0472">Membrane</keyword>
<evidence type="ECO:0000256" key="2">
    <source>
        <dbReference type="SAM" id="Phobius"/>
    </source>
</evidence>
<comment type="caution">
    <text evidence="3">The sequence shown here is derived from an EMBL/GenBank/DDBJ whole genome shotgun (WGS) entry which is preliminary data.</text>
</comment>
<keyword evidence="2" id="KW-0812">Transmembrane</keyword>
<feature type="transmembrane region" description="Helical" evidence="2">
    <location>
        <begin position="37"/>
        <end position="59"/>
    </location>
</feature>
<dbReference type="EMBL" id="QKVK01000001">
    <property type="protein sequence ID" value="PZF78324.1"/>
    <property type="molecule type" value="Genomic_DNA"/>
</dbReference>
<accession>A0A2W2BDK7</accession>
<dbReference type="Proteomes" id="UP000248795">
    <property type="component" value="Unassembled WGS sequence"/>
</dbReference>
<keyword evidence="1" id="KW-0769">Symport</keyword>
<feature type="transmembrane region" description="Helical" evidence="2">
    <location>
        <begin position="431"/>
        <end position="451"/>
    </location>
</feature>
<feature type="transmembrane region" description="Helical" evidence="2">
    <location>
        <begin position="157"/>
        <end position="181"/>
    </location>
</feature>
<dbReference type="PANTHER" id="PTHR40033:SF1">
    <property type="entry name" value="CITRATE-SODIUM SYMPORTER"/>
    <property type="match status" value="1"/>
</dbReference>
<feature type="transmembrane region" description="Helical" evidence="2">
    <location>
        <begin position="221"/>
        <end position="246"/>
    </location>
</feature>
<feature type="transmembrane region" description="Helical" evidence="2">
    <location>
        <begin position="286"/>
        <end position="314"/>
    </location>
</feature>
<comment type="similarity">
    <text evidence="1">Belongs to the 2-hydroxycarboxylate transporter (2-HCT) (TC 2.A.24) family.</text>
</comment>
<dbReference type="PIRSF" id="PIRSF005348">
    <property type="entry name" value="YxkH"/>
    <property type="match status" value="1"/>
</dbReference>
<proteinExistence type="inferred from homology"/>
<evidence type="ECO:0000313" key="4">
    <source>
        <dbReference type="Proteomes" id="UP000248795"/>
    </source>
</evidence>
<keyword evidence="2" id="KW-1133">Transmembrane helix</keyword>
<protein>
    <submittedName>
        <fullName evidence="3">Malate permease</fullName>
    </submittedName>
</protein>
<feature type="transmembrane region" description="Helical" evidence="2">
    <location>
        <begin position="187"/>
        <end position="209"/>
    </location>
</feature>
<dbReference type="InterPro" id="IPR004679">
    <property type="entry name" value="2-OHcarboxylate_transport"/>
</dbReference>
<dbReference type="GO" id="GO:0015293">
    <property type="term" value="F:symporter activity"/>
    <property type="evidence" value="ECO:0007669"/>
    <property type="project" value="UniProtKB-UniRule"/>
</dbReference>
<dbReference type="AlphaFoldDB" id="A0A2W2BDK7"/>
<organism evidence="3 4">
    <name type="scientific">Aestuariivirga litoralis</name>
    <dbReference type="NCBI Taxonomy" id="2650924"/>
    <lineage>
        <taxon>Bacteria</taxon>
        <taxon>Pseudomonadati</taxon>
        <taxon>Pseudomonadota</taxon>
        <taxon>Alphaproteobacteria</taxon>
        <taxon>Hyphomicrobiales</taxon>
        <taxon>Aestuariivirgaceae</taxon>
        <taxon>Aestuariivirga</taxon>
    </lineage>
</organism>
<sequence>MVFGILNGRVRASNPELENTLPDTSPSLWSRASRLELGVLPVPVFLCAAVIVVIAGYAGRLTADLIGGLAVMMVAGVVLDWAGRNVPILRNIGGPAIFCLFVPAALVGYGLFQPQMLAAVTAAIKTDNLLYLYIASLVVGSILGIDHRVLGTGFLRMLVPFLAGTVMAVVVGLGVGALMGFELKHTFFYIVTPILGGGIGEGILPLSIAYAQTAGKSQADLIALMIPAALIGNVVAILSAGTLGWFGERHPRFSGKGRLVKLGDELDLKPEPEEQAYDLKLMGAGLLIICVMFTFGGLLAPITGISGPVMMIVLTAALKLTRVMPERMELGCYQMYRFVAVNLTPAVLVGLGAIFISWNQLVASLSPGYFVVCAATVLALVSTAFLTGQMMKMYPVETAVVTVCHSGLGGTGDVAILSAANRMNLMPFSQMVTRLGGAGMVVLASLLMHHFG</sequence>
<feature type="transmembrane region" description="Helical" evidence="2">
    <location>
        <begin position="335"/>
        <end position="356"/>
    </location>
</feature>
<keyword evidence="4" id="KW-1185">Reference proteome</keyword>
<feature type="transmembrane region" description="Helical" evidence="2">
    <location>
        <begin position="368"/>
        <end position="386"/>
    </location>
</feature>
<reference evidence="4" key="1">
    <citation type="submission" date="2018-06" db="EMBL/GenBank/DDBJ databases">
        <title>Aestuariibacter litoralis strain KCTC 52945T.</title>
        <authorList>
            <person name="Li X."/>
            <person name="Salam N."/>
            <person name="Li J.-L."/>
            <person name="Chen Y.-M."/>
            <person name="Yang Z.-W."/>
            <person name="Zhang L.-Y."/>
            <person name="Han M.-X."/>
            <person name="Xiao M."/>
            <person name="Li W.-J."/>
        </authorList>
    </citation>
    <scope>NUCLEOTIDE SEQUENCE [LARGE SCALE GENOMIC DNA]</scope>
    <source>
        <strain evidence="4">KCTC 52945</strain>
    </source>
</reference>
<evidence type="ECO:0000256" key="1">
    <source>
        <dbReference type="PIRNR" id="PIRNR005348"/>
    </source>
</evidence>
<dbReference type="PANTHER" id="PTHR40033">
    <property type="entry name" value="NA(+)-MALATE SYMPORTER"/>
    <property type="match status" value="1"/>
</dbReference>
<dbReference type="Pfam" id="PF03390">
    <property type="entry name" value="2HCT"/>
    <property type="match status" value="1"/>
</dbReference>
<feature type="transmembrane region" description="Helical" evidence="2">
    <location>
        <begin position="128"/>
        <end position="145"/>
    </location>
</feature>
<feature type="transmembrane region" description="Helical" evidence="2">
    <location>
        <begin position="65"/>
        <end position="82"/>
    </location>
</feature>
<dbReference type="GO" id="GO:0008514">
    <property type="term" value="F:organic anion transmembrane transporter activity"/>
    <property type="evidence" value="ECO:0007669"/>
    <property type="project" value="InterPro"/>
</dbReference>
<keyword evidence="1" id="KW-0813">Transport</keyword>
<dbReference type="GO" id="GO:0005886">
    <property type="term" value="C:plasma membrane"/>
    <property type="evidence" value="ECO:0007669"/>
    <property type="project" value="UniProtKB-UniRule"/>
</dbReference>
<name>A0A2W2BDK7_9HYPH</name>
<feature type="transmembrane region" description="Helical" evidence="2">
    <location>
        <begin position="94"/>
        <end position="112"/>
    </location>
</feature>